<feature type="domain" description="Major facilitator superfamily (MFS) profile" evidence="5">
    <location>
        <begin position="12"/>
        <end position="57"/>
    </location>
</feature>
<keyword evidence="3" id="KW-1133">Transmembrane helix</keyword>
<proteinExistence type="predicted"/>
<keyword evidence="4" id="KW-0472">Membrane</keyword>
<dbReference type="RefSeq" id="WP_015747831.1">
    <property type="nucleotide sequence ID" value="NC_013235.1"/>
</dbReference>
<keyword evidence="2" id="KW-0812">Transmembrane</keyword>
<evidence type="ECO:0000313" key="7">
    <source>
        <dbReference type="Proteomes" id="UP000002218"/>
    </source>
</evidence>
<gene>
    <name evidence="6" type="ordered locus">Namu_2598</name>
</gene>
<dbReference type="Proteomes" id="UP000002218">
    <property type="component" value="Chromosome"/>
</dbReference>
<dbReference type="GO" id="GO:0005886">
    <property type="term" value="C:plasma membrane"/>
    <property type="evidence" value="ECO:0007669"/>
    <property type="project" value="UniProtKB-SubCell"/>
</dbReference>
<dbReference type="OrthoDB" id="7375466at2"/>
<dbReference type="AlphaFoldDB" id="C8X7J7"/>
<comment type="subcellular location">
    <subcellularLocation>
        <location evidence="1">Cell membrane</location>
        <topology evidence="1">Multi-pass membrane protein</topology>
    </subcellularLocation>
</comment>
<dbReference type="InParanoid" id="C8X7J7"/>
<reference evidence="6 7" key="2">
    <citation type="journal article" date="2010" name="Stand. Genomic Sci.">
        <title>Complete genome sequence of Nakamurella multipartita type strain (Y-104).</title>
        <authorList>
            <person name="Tice H."/>
            <person name="Mayilraj S."/>
            <person name="Sims D."/>
            <person name="Lapidus A."/>
            <person name="Nolan M."/>
            <person name="Lucas S."/>
            <person name="Glavina Del Rio T."/>
            <person name="Copeland A."/>
            <person name="Cheng J.F."/>
            <person name="Meincke L."/>
            <person name="Bruce D."/>
            <person name="Goodwin L."/>
            <person name="Pitluck S."/>
            <person name="Ivanova N."/>
            <person name="Mavromatis K."/>
            <person name="Ovchinnikova G."/>
            <person name="Pati A."/>
            <person name="Chen A."/>
            <person name="Palaniappan K."/>
            <person name="Land M."/>
            <person name="Hauser L."/>
            <person name="Chang Y.J."/>
            <person name="Jeffries C.D."/>
            <person name="Detter J.C."/>
            <person name="Brettin T."/>
            <person name="Rohde M."/>
            <person name="Goker M."/>
            <person name="Bristow J."/>
            <person name="Eisen J.A."/>
            <person name="Markowitz V."/>
            <person name="Hugenholtz P."/>
            <person name="Kyrpides N.C."/>
            <person name="Klenk H.P."/>
            <person name="Chen F."/>
        </authorList>
    </citation>
    <scope>NUCLEOTIDE SEQUENCE [LARGE SCALE GENOMIC DNA]</scope>
    <source>
        <strain evidence="7">ATCC 700099 / DSM 44233 / CIP 104796 / JCM 9543 / NBRC 105858 / Y-104</strain>
    </source>
</reference>
<sequence>MTDRLTAGERRASLALALARILAAVDVGALSVAVPTIQDDLGVPLSDLQWAAAVFPI</sequence>
<dbReference type="KEGG" id="nml:Namu_2598"/>
<evidence type="ECO:0000256" key="2">
    <source>
        <dbReference type="ARBA" id="ARBA00022692"/>
    </source>
</evidence>
<evidence type="ECO:0000256" key="1">
    <source>
        <dbReference type="ARBA" id="ARBA00004651"/>
    </source>
</evidence>
<evidence type="ECO:0000256" key="4">
    <source>
        <dbReference type="ARBA" id="ARBA00023136"/>
    </source>
</evidence>
<keyword evidence="7" id="KW-1185">Reference proteome</keyword>
<evidence type="ECO:0000256" key="3">
    <source>
        <dbReference type="ARBA" id="ARBA00022989"/>
    </source>
</evidence>
<protein>
    <recommendedName>
        <fullName evidence="5">Major facilitator superfamily (MFS) profile domain-containing protein</fullName>
    </recommendedName>
</protein>
<name>C8X7J7_NAKMY</name>
<accession>C8X7J7</accession>
<dbReference type="GO" id="GO:0022857">
    <property type="term" value="F:transmembrane transporter activity"/>
    <property type="evidence" value="ECO:0007669"/>
    <property type="project" value="InterPro"/>
</dbReference>
<organism evidence="6 7">
    <name type="scientific">Nakamurella multipartita (strain ATCC 700099 / DSM 44233 / CIP 104796 / JCM 9543 / NBRC 105858 / Y-104)</name>
    <name type="common">Microsphaera multipartita</name>
    <dbReference type="NCBI Taxonomy" id="479431"/>
    <lineage>
        <taxon>Bacteria</taxon>
        <taxon>Bacillati</taxon>
        <taxon>Actinomycetota</taxon>
        <taxon>Actinomycetes</taxon>
        <taxon>Nakamurellales</taxon>
        <taxon>Nakamurellaceae</taxon>
        <taxon>Nakamurella</taxon>
    </lineage>
</organism>
<dbReference type="SUPFAM" id="SSF103473">
    <property type="entry name" value="MFS general substrate transporter"/>
    <property type="match status" value="1"/>
</dbReference>
<dbReference type="HOGENOM" id="CLU_2991986_0_0_11"/>
<reference evidence="7" key="1">
    <citation type="submission" date="2009-09" db="EMBL/GenBank/DDBJ databases">
        <title>The complete genome of Nakamurella multipartita DSM 44233.</title>
        <authorList>
            <consortium name="US DOE Joint Genome Institute (JGI-PGF)"/>
            <person name="Lucas S."/>
            <person name="Copeland A."/>
            <person name="Lapidus A."/>
            <person name="Glavina del Rio T."/>
            <person name="Dalin E."/>
            <person name="Tice H."/>
            <person name="Bruce D."/>
            <person name="Goodwin L."/>
            <person name="Pitluck S."/>
            <person name="Kyrpides N."/>
            <person name="Mavromatis K."/>
            <person name="Ivanova N."/>
            <person name="Ovchinnikova G."/>
            <person name="Sims D."/>
            <person name="Meincke L."/>
            <person name="Brettin T."/>
            <person name="Detter J.C."/>
            <person name="Han C."/>
            <person name="Larimer F."/>
            <person name="Land M."/>
            <person name="Hauser L."/>
            <person name="Markowitz V."/>
            <person name="Cheng J.-F."/>
            <person name="Hugenholtz P."/>
            <person name="Woyke T."/>
            <person name="Wu D."/>
            <person name="Klenk H.-P."/>
            <person name="Eisen J.A."/>
        </authorList>
    </citation>
    <scope>NUCLEOTIDE SEQUENCE [LARGE SCALE GENOMIC DNA]</scope>
    <source>
        <strain evidence="7">ATCC 700099 / DSM 44233 / CIP 104796 / JCM 9543 / NBRC 105858 / Y-104</strain>
    </source>
</reference>
<dbReference type="InterPro" id="IPR036259">
    <property type="entry name" value="MFS_trans_sf"/>
</dbReference>
<evidence type="ECO:0000259" key="5">
    <source>
        <dbReference type="PROSITE" id="PS50850"/>
    </source>
</evidence>
<dbReference type="PROSITE" id="PS50850">
    <property type="entry name" value="MFS"/>
    <property type="match status" value="1"/>
</dbReference>
<evidence type="ECO:0000313" key="6">
    <source>
        <dbReference type="EMBL" id="ACV78950.1"/>
    </source>
</evidence>
<dbReference type="EMBL" id="CP001737">
    <property type="protein sequence ID" value="ACV78950.1"/>
    <property type="molecule type" value="Genomic_DNA"/>
</dbReference>
<dbReference type="InterPro" id="IPR020846">
    <property type="entry name" value="MFS_dom"/>
</dbReference>